<dbReference type="InterPro" id="IPR011990">
    <property type="entry name" value="TPR-like_helical_dom_sf"/>
</dbReference>
<dbReference type="Proteomes" id="UP001317532">
    <property type="component" value="Chromosome"/>
</dbReference>
<evidence type="ECO:0000313" key="1">
    <source>
        <dbReference type="EMBL" id="BDE06501.1"/>
    </source>
</evidence>
<evidence type="ECO:0000313" key="2">
    <source>
        <dbReference type="Proteomes" id="UP001317532"/>
    </source>
</evidence>
<accession>A0AAN1XXN2</accession>
<dbReference type="Gene3D" id="1.25.40.10">
    <property type="entry name" value="Tetratricopeptide repeat domain"/>
    <property type="match status" value="3"/>
</dbReference>
<dbReference type="RefSeq" id="WP_317997453.1">
    <property type="nucleotide sequence ID" value="NZ_AP025523.1"/>
</dbReference>
<dbReference type="KEGG" id="vab:WPS_17770"/>
<protein>
    <recommendedName>
        <fullName evidence="3">Tetratricopeptide repeat protein</fullName>
    </recommendedName>
</protein>
<name>A0AAN1XXN2_UNVUL</name>
<reference evidence="1 2" key="1">
    <citation type="journal article" date="2022" name="ISME Commun">
        <title>Vulcanimicrobium alpinus gen. nov. sp. nov., the first cultivated representative of the candidate phylum 'Eremiobacterota', is a metabolically versatile aerobic anoxygenic phototroph.</title>
        <authorList>
            <person name="Yabe S."/>
            <person name="Muto K."/>
            <person name="Abe K."/>
            <person name="Yokota A."/>
            <person name="Staudigel H."/>
            <person name="Tebo B.M."/>
        </authorList>
    </citation>
    <scope>NUCLEOTIDE SEQUENCE [LARGE SCALE GENOMIC DNA]</scope>
    <source>
        <strain evidence="1 2">WC8-2</strain>
    </source>
</reference>
<organism evidence="1 2">
    <name type="scientific">Vulcanimicrobium alpinum</name>
    <dbReference type="NCBI Taxonomy" id="3016050"/>
    <lineage>
        <taxon>Bacteria</taxon>
        <taxon>Bacillati</taxon>
        <taxon>Vulcanimicrobiota</taxon>
        <taxon>Vulcanimicrobiia</taxon>
        <taxon>Vulcanimicrobiales</taxon>
        <taxon>Vulcanimicrobiaceae</taxon>
        <taxon>Vulcanimicrobium</taxon>
    </lineage>
</organism>
<dbReference type="EMBL" id="AP025523">
    <property type="protein sequence ID" value="BDE06501.1"/>
    <property type="molecule type" value="Genomic_DNA"/>
</dbReference>
<gene>
    <name evidence="1" type="ORF">WPS_17770</name>
</gene>
<sequence>MNRYSTALMWSIAAIALGAVAAWPWYINARQNAARAAALPRPAPVTADYRDRDRTIAFWERAADQHLRGDMLSPVQLSGQYLQRYRERADIDDVVRAVHAAQRSLRAQPYGNVNAEVALASAYVALHRFRDALAVTKHLGRLQPGDPAMAIREASIDLELGRYDDAARLVAQLRRLDGRRGGDDVRVALDTLFARYDELTGHLARARERFARTAAAVDARYDEPAQQRAWFWFRGGELAFEAGENDAAVADEQRALAIFPDYSEANRMLARVTCALHRWQACLDAANASAAVVPYPEVLGYEVDAQRALGDAAAAERTDDLIRTVERIGNAQHVSDRLLAIYYAEHRERPDDAYRIARADLAVRDDIFTDDTLAWAAAMDGKWDEARARSVRALRLRTENALLDYHAGIIALHFGDRATAAARLQRALALNPSFHPAYADDARTRLAALSP</sequence>
<proteinExistence type="predicted"/>
<dbReference type="AlphaFoldDB" id="A0AAN1XXN2"/>
<keyword evidence="2" id="KW-1185">Reference proteome</keyword>
<evidence type="ECO:0008006" key="3">
    <source>
        <dbReference type="Google" id="ProtNLM"/>
    </source>
</evidence>
<dbReference type="SUPFAM" id="SSF48452">
    <property type="entry name" value="TPR-like"/>
    <property type="match status" value="2"/>
</dbReference>